<keyword evidence="2 4" id="KW-0238">DNA-binding</keyword>
<dbReference type="GO" id="GO:0015074">
    <property type="term" value="P:DNA integration"/>
    <property type="evidence" value="ECO:0007669"/>
    <property type="project" value="InterPro"/>
</dbReference>
<dbReference type="SUPFAM" id="SSF56349">
    <property type="entry name" value="DNA breaking-rejoining enzymes"/>
    <property type="match status" value="1"/>
</dbReference>
<dbReference type="InterPro" id="IPR002104">
    <property type="entry name" value="Integrase_catalytic"/>
</dbReference>
<evidence type="ECO:0000313" key="7">
    <source>
        <dbReference type="EMBL" id="GGJ93882.1"/>
    </source>
</evidence>
<evidence type="ECO:0000259" key="6">
    <source>
        <dbReference type="PROSITE" id="PS51900"/>
    </source>
</evidence>
<reference evidence="7" key="2">
    <citation type="submission" date="2020-09" db="EMBL/GenBank/DDBJ databases">
        <authorList>
            <person name="Sun Q."/>
            <person name="Ohkuma M."/>
        </authorList>
    </citation>
    <scope>NUCLEOTIDE SEQUENCE</scope>
    <source>
        <strain evidence="7">JCM 14719</strain>
    </source>
</reference>
<dbReference type="PANTHER" id="PTHR30349:SF41">
    <property type="entry name" value="INTEGRASE_RECOMBINASE PROTEIN MJ0367-RELATED"/>
    <property type="match status" value="1"/>
</dbReference>
<dbReference type="GO" id="GO:0003677">
    <property type="term" value="F:DNA binding"/>
    <property type="evidence" value="ECO:0007669"/>
    <property type="project" value="UniProtKB-UniRule"/>
</dbReference>
<name>A0A8J3B7K8_9BACI</name>
<reference evidence="7" key="1">
    <citation type="journal article" date="2014" name="Int. J. Syst. Evol. Microbiol.">
        <title>Complete genome sequence of Corynebacterium casei LMG S-19264T (=DSM 44701T), isolated from a smear-ripened cheese.</title>
        <authorList>
            <consortium name="US DOE Joint Genome Institute (JGI-PGF)"/>
            <person name="Walter F."/>
            <person name="Albersmeier A."/>
            <person name="Kalinowski J."/>
            <person name="Ruckert C."/>
        </authorList>
    </citation>
    <scope>NUCLEOTIDE SEQUENCE</scope>
    <source>
        <strain evidence="7">JCM 14719</strain>
    </source>
</reference>
<dbReference type="PANTHER" id="PTHR30349">
    <property type="entry name" value="PHAGE INTEGRASE-RELATED"/>
    <property type="match status" value="1"/>
</dbReference>
<evidence type="ECO:0000313" key="8">
    <source>
        <dbReference type="Proteomes" id="UP000637720"/>
    </source>
</evidence>
<dbReference type="Gene3D" id="1.10.443.10">
    <property type="entry name" value="Intergrase catalytic core"/>
    <property type="match status" value="1"/>
</dbReference>
<dbReference type="InterPro" id="IPR011010">
    <property type="entry name" value="DNA_brk_join_enz"/>
</dbReference>
<dbReference type="RefSeq" id="WP_054669163.1">
    <property type="nucleotide sequence ID" value="NZ_BMOF01000004.1"/>
</dbReference>
<keyword evidence="8" id="KW-1185">Reference proteome</keyword>
<evidence type="ECO:0000256" key="4">
    <source>
        <dbReference type="PROSITE-ProRule" id="PRU01248"/>
    </source>
</evidence>
<dbReference type="InterPro" id="IPR044068">
    <property type="entry name" value="CB"/>
</dbReference>
<gene>
    <name evidence="7" type="ORF">GCM10007043_04510</name>
</gene>
<feature type="domain" description="Core-binding (CB)" evidence="6">
    <location>
        <begin position="27"/>
        <end position="111"/>
    </location>
</feature>
<dbReference type="Proteomes" id="UP000637720">
    <property type="component" value="Unassembled WGS sequence"/>
</dbReference>
<evidence type="ECO:0000259" key="5">
    <source>
        <dbReference type="PROSITE" id="PS51898"/>
    </source>
</evidence>
<dbReference type="PROSITE" id="PS51898">
    <property type="entry name" value="TYR_RECOMBINASE"/>
    <property type="match status" value="1"/>
</dbReference>
<accession>A0A8J3B7K8</accession>
<feature type="domain" description="Tyr recombinase" evidence="5">
    <location>
        <begin position="132"/>
        <end position="312"/>
    </location>
</feature>
<comment type="similarity">
    <text evidence="1">Belongs to the 'phage' integrase family.</text>
</comment>
<dbReference type="GO" id="GO:0006310">
    <property type="term" value="P:DNA recombination"/>
    <property type="evidence" value="ECO:0007669"/>
    <property type="project" value="UniProtKB-KW"/>
</dbReference>
<organism evidence="7 8">
    <name type="scientific">Calditerricola satsumensis</name>
    <dbReference type="NCBI Taxonomy" id="373054"/>
    <lineage>
        <taxon>Bacteria</taxon>
        <taxon>Bacillati</taxon>
        <taxon>Bacillota</taxon>
        <taxon>Bacilli</taxon>
        <taxon>Bacillales</taxon>
        <taxon>Bacillaceae</taxon>
        <taxon>Calditerricola</taxon>
    </lineage>
</organism>
<dbReference type="InterPro" id="IPR050090">
    <property type="entry name" value="Tyrosine_recombinase_XerCD"/>
</dbReference>
<dbReference type="CDD" id="cd00397">
    <property type="entry name" value="DNA_BRE_C"/>
    <property type="match status" value="1"/>
</dbReference>
<dbReference type="PROSITE" id="PS51900">
    <property type="entry name" value="CB"/>
    <property type="match status" value="1"/>
</dbReference>
<dbReference type="EMBL" id="BMOF01000004">
    <property type="protein sequence ID" value="GGJ93882.1"/>
    <property type="molecule type" value="Genomic_DNA"/>
</dbReference>
<evidence type="ECO:0000256" key="2">
    <source>
        <dbReference type="ARBA" id="ARBA00023125"/>
    </source>
</evidence>
<evidence type="ECO:0000256" key="3">
    <source>
        <dbReference type="ARBA" id="ARBA00023172"/>
    </source>
</evidence>
<evidence type="ECO:0000256" key="1">
    <source>
        <dbReference type="ARBA" id="ARBA00008857"/>
    </source>
</evidence>
<dbReference type="Pfam" id="PF13102">
    <property type="entry name" value="Phage_int_SAM_5"/>
    <property type="match status" value="1"/>
</dbReference>
<sequence>MRKYVRNFGQIGVSSYQVRHHFVKGKLPMEKAMSLFLSHKDAEGLNESTMQMYREHFRYLLYYFNPEISVSDLTSDAVLGYVRWMKDEKRLSPVTINIRIRTLRTFLRWLEREGYLSEPLHERLTKIREPDTEIDVLTPREIRKLLSVIDTNRYVGFRDYVMICILLDTMVRISELLKMKRSNVRGGSIRLDAQDTKVKRGRTVPVSDKTEKLLLEYIAETNDFGRNELFLNYDGTPVKANTWRKRLQEYARNAGLEHKRIRPHLFRHTGAVLYLLNGGDPFSLRLILGHSDMSMVKRYINMTEVDVKRQHSAFSPLRDIRL</sequence>
<dbReference type="InterPro" id="IPR013762">
    <property type="entry name" value="Integrase-like_cat_sf"/>
</dbReference>
<dbReference type="Pfam" id="PF00589">
    <property type="entry name" value="Phage_integrase"/>
    <property type="match status" value="1"/>
</dbReference>
<dbReference type="InterPro" id="IPR010998">
    <property type="entry name" value="Integrase_recombinase_N"/>
</dbReference>
<dbReference type="Gene3D" id="1.10.150.130">
    <property type="match status" value="1"/>
</dbReference>
<keyword evidence="3" id="KW-0233">DNA recombination</keyword>
<proteinExistence type="inferred from homology"/>
<protein>
    <submittedName>
        <fullName evidence="7">Putative tyrosine recombinase</fullName>
    </submittedName>
</protein>
<dbReference type="AlphaFoldDB" id="A0A8J3B7K8"/>
<comment type="caution">
    <text evidence="7">The sequence shown here is derived from an EMBL/GenBank/DDBJ whole genome shotgun (WGS) entry which is preliminary data.</text>
</comment>
<dbReference type="InterPro" id="IPR025269">
    <property type="entry name" value="SAM-like_dom"/>
</dbReference>